<feature type="chain" id="PRO_5042274380" description="NAD(P)-binding domain-containing protein" evidence="1">
    <location>
        <begin position="16"/>
        <end position="304"/>
    </location>
</feature>
<evidence type="ECO:0000313" key="4">
    <source>
        <dbReference type="Proteomes" id="UP001054902"/>
    </source>
</evidence>
<reference evidence="3 4" key="1">
    <citation type="journal article" date="2021" name="Sci. Rep.">
        <title>The genome of the diatom Chaetoceros tenuissimus carries an ancient integrated fragment of an extant virus.</title>
        <authorList>
            <person name="Hongo Y."/>
            <person name="Kimura K."/>
            <person name="Takaki Y."/>
            <person name="Yoshida Y."/>
            <person name="Baba S."/>
            <person name="Kobayashi G."/>
            <person name="Nagasaki K."/>
            <person name="Hano T."/>
            <person name="Tomaru Y."/>
        </authorList>
    </citation>
    <scope>NUCLEOTIDE SEQUENCE [LARGE SCALE GENOMIC DNA]</scope>
    <source>
        <strain evidence="3 4">NIES-3715</strain>
    </source>
</reference>
<proteinExistence type="predicted"/>
<comment type="caution">
    <text evidence="3">The sequence shown here is derived from an EMBL/GenBank/DDBJ whole genome shotgun (WGS) entry which is preliminary data.</text>
</comment>
<dbReference type="AlphaFoldDB" id="A0AAD3H449"/>
<evidence type="ECO:0000313" key="3">
    <source>
        <dbReference type="EMBL" id="GFH49636.1"/>
    </source>
</evidence>
<gene>
    <name evidence="3" type="ORF">CTEN210_06112</name>
</gene>
<dbReference type="Gene3D" id="3.40.50.720">
    <property type="entry name" value="NAD(P)-binding Rossmann-like Domain"/>
    <property type="match status" value="1"/>
</dbReference>
<sequence length="304" mass="31858">MKLFFLLTLVASASAFVVPQNNAVQKTNLAATSSDMEEESNSVSRRDMLFTGLATSLLFVPTTASAEDASAIKNVFVSGATGQTGSRCFNKLLADKSVSVVGGVRNVAKASKSLGANVSLKHLDVVEDSVDALASTLEGVDGLIIASGFNPGKNLLRMAAAAHEVDNVGTCKLIDAAKKAGVKKVVLVSSILTNGRAWGQEESPGFKITNAFGNSLDEKLESELYLRKSGLDYTIVRPGGLQAKAPVGELLISGEDTLNSGEISRDLVADVCIASLTDPKATKKVLEIIEDEGKPPKVFNGLVM</sequence>
<dbReference type="PANTHER" id="PTHR15020">
    <property type="entry name" value="FLAVIN REDUCTASE-RELATED"/>
    <property type="match status" value="1"/>
</dbReference>
<evidence type="ECO:0000256" key="1">
    <source>
        <dbReference type="SAM" id="SignalP"/>
    </source>
</evidence>
<organism evidence="3 4">
    <name type="scientific">Chaetoceros tenuissimus</name>
    <dbReference type="NCBI Taxonomy" id="426638"/>
    <lineage>
        <taxon>Eukaryota</taxon>
        <taxon>Sar</taxon>
        <taxon>Stramenopiles</taxon>
        <taxon>Ochrophyta</taxon>
        <taxon>Bacillariophyta</taxon>
        <taxon>Coscinodiscophyceae</taxon>
        <taxon>Chaetocerotophycidae</taxon>
        <taxon>Chaetocerotales</taxon>
        <taxon>Chaetocerotaceae</taxon>
        <taxon>Chaetoceros</taxon>
    </lineage>
</organism>
<feature type="domain" description="NAD(P)-binding" evidence="2">
    <location>
        <begin position="79"/>
        <end position="279"/>
    </location>
</feature>
<keyword evidence="4" id="KW-1185">Reference proteome</keyword>
<evidence type="ECO:0000259" key="2">
    <source>
        <dbReference type="Pfam" id="PF13460"/>
    </source>
</evidence>
<name>A0AAD3H449_9STRA</name>
<keyword evidence="1" id="KW-0732">Signal</keyword>
<dbReference type="PANTHER" id="PTHR15020:SF11">
    <property type="entry name" value="OS06G0360300 PROTEIN"/>
    <property type="match status" value="1"/>
</dbReference>
<dbReference type="Pfam" id="PF13460">
    <property type="entry name" value="NAD_binding_10"/>
    <property type="match status" value="1"/>
</dbReference>
<protein>
    <recommendedName>
        <fullName evidence="2">NAD(P)-binding domain-containing protein</fullName>
    </recommendedName>
</protein>
<dbReference type="InterPro" id="IPR016040">
    <property type="entry name" value="NAD(P)-bd_dom"/>
</dbReference>
<dbReference type="EMBL" id="BLLK01000038">
    <property type="protein sequence ID" value="GFH49636.1"/>
    <property type="molecule type" value="Genomic_DNA"/>
</dbReference>
<dbReference type="CDD" id="cd05243">
    <property type="entry name" value="SDR_a5"/>
    <property type="match status" value="1"/>
</dbReference>
<dbReference type="Proteomes" id="UP001054902">
    <property type="component" value="Unassembled WGS sequence"/>
</dbReference>
<dbReference type="SUPFAM" id="SSF51735">
    <property type="entry name" value="NAD(P)-binding Rossmann-fold domains"/>
    <property type="match status" value="1"/>
</dbReference>
<feature type="signal peptide" evidence="1">
    <location>
        <begin position="1"/>
        <end position="15"/>
    </location>
</feature>
<accession>A0AAD3H449</accession>
<dbReference type="InterPro" id="IPR036291">
    <property type="entry name" value="NAD(P)-bd_dom_sf"/>
</dbReference>